<dbReference type="SMART" id="SM00060">
    <property type="entry name" value="FN3"/>
    <property type="match status" value="3"/>
</dbReference>
<feature type="chain" id="PRO_5009327275" description="Fibronectin type-III domain-containing protein" evidence="4">
    <location>
        <begin position="28"/>
        <end position="1256"/>
    </location>
</feature>
<dbReference type="Pfam" id="PF00041">
    <property type="entry name" value="fn3"/>
    <property type="match status" value="1"/>
</dbReference>
<dbReference type="VEuPathDB" id="VectorBase:SCAU011284"/>
<evidence type="ECO:0000256" key="4">
    <source>
        <dbReference type="SAM" id="SignalP"/>
    </source>
</evidence>
<gene>
    <name evidence="6" type="primary">106087914</name>
</gene>
<keyword evidence="4" id="KW-0732">Signal</keyword>
<proteinExistence type="predicted"/>
<evidence type="ECO:0000256" key="1">
    <source>
        <dbReference type="ARBA" id="ARBA00022737"/>
    </source>
</evidence>
<feature type="domain" description="Fibronectin type-III" evidence="5">
    <location>
        <begin position="543"/>
        <end position="644"/>
    </location>
</feature>
<dbReference type="CDD" id="cd00063">
    <property type="entry name" value="FN3"/>
    <property type="match status" value="3"/>
</dbReference>
<feature type="domain" description="Fibronectin type-III" evidence="5">
    <location>
        <begin position="648"/>
        <end position="733"/>
    </location>
</feature>
<keyword evidence="3" id="KW-1133">Transmembrane helix</keyword>
<keyword evidence="3" id="KW-0812">Transmembrane</keyword>
<feature type="transmembrane region" description="Helical" evidence="3">
    <location>
        <begin position="896"/>
        <end position="917"/>
    </location>
</feature>
<dbReference type="InterPro" id="IPR003961">
    <property type="entry name" value="FN3_dom"/>
</dbReference>
<dbReference type="InterPro" id="IPR036116">
    <property type="entry name" value="FN3_sf"/>
</dbReference>
<dbReference type="InterPro" id="IPR050991">
    <property type="entry name" value="ECM_Regulatory_Proteins"/>
</dbReference>
<dbReference type="InterPro" id="IPR013783">
    <property type="entry name" value="Ig-like_fold"/>
</dbReference>
<feature type="compositionally biased region" description="Polar residues" evidence="2">
    <location>
        <begin position="1048"/>
        <end position="1066"/>
    </location>
</feature>
<reference evidence="6" key="1">
    <citation type="submission" date="2020-05" db="UniProtKB">
        <authorList>
            <consortium name="EnsemblMetazoa"/>
        </authorList>
    </citation>
    <scope>IDENTIFICATION</scope>
    <source>
        <strain evidence="6">USDA</strain>
    </source>
</reference>
<protein>
    <recommendedName>
        <fullName evidence="5">Fibronectin type-III domain-containing protein</fullName>
    </recommendedName>
</protein>
<dbReference type="OrthoDB" id="6381660at2759"/>
<sequence>MTNFCKTMVIVLMITILSHKGLLVVQAYDYFSPGETQPLTVEAAIGDSFNITCRMNPKAFPRLNSSNLYFVNGGTNKDLPPENIVIANSSAIVYMVKNATEQQTKYHCKCGQYVIMETKVFVGTPPKPCTNFTCSSYDFDHMICNFTKPSNTILTTYNVSYYIEMPNYIFLPQCNYAERTLVVCNISLKDRYQEFYHFKIESHNALVKAGDKPLIQKFDINNFEIMIPSKPGENVRVDSVTVDGIRLAWQMPNWEKYRAKGLQWEVLVQPENGTIITEMEPPSRDHNEMRLRLTGLPYAYWRYQLRLRVRVRHPKAQWSEQMLFDFRTAARRPQRPPLMETGGFYINSAETSVTIYWEELKPYEYNGENFAYVIRSVRRDGIPIDLKPSIMDINLATFPWHNFYQYEFEIASSNHMGESFESSRLTIYPFNKLNPKHYTPRDINNAYHGNNRTYTLTWARPTNRIGLKSFTVFWCYPKRAKTNECKESMHFQQVPANQLNFTIKEQNPHVEKTLNLAISANYETFNSGLHWTACTMDVDSELVKTDPELTPNVTAIKVQWRVERVCPSILLGFNLTYCEVADDVPADNATCLDEPQSKILRKHDKGYVIYDLKPYTMYKVTMYMFSRKKIGKTSDPQLMRTLEGAPSPPRNLKVFNVTRDSALVRWQEPSQRNGRIHKYIIMLNNEKFEVNASTLEFPLTNLESFTSYKVYVLAQTVQISDTSNDVHFTTDIGYPSLPGHASNSNNVSIVQWTKPAKPNGRLEFYEVTVVQMRSDSVVRQKKSIIMGGETSCFFQSPTCIGTEYQTKVEVKAVNAALLKLEVPEQSMWQYSTEHYYDDIDYYLDDSDDLSCVGDRRTAENVEEIKRYFDPKQYLLYKSEAQTSAIYSCSITPLGKITTIALVVITMSVSMMAALYMARKKYNKMANINCTLPAGLESYFTKDPSNVGFPGDNFPRNTKALEATREAEDQWLSAARRHEINILNEHHRLLASSGNDSGYLGDAVTGRGIRSCAADAISGASIDSSVNDCNGQRNHAVAEEAYDYDKDNMSSSVDSLVESTDESNPQSEIEPRSLSVLFPNENGYVIQEMIPPWQNLQNRIDEPPATVNSNGYITVQSLQQIEPATATKAMVQNSGYVQQQDLQNFFRNSLAPQEPVGSSISEATNGHPIAQFNSGGYTTLEDIAKLNTNTAQCNAAANEQKDKTPMQSNANEAHTKTITPVSNAMAPTNAGVGGGSLISGYVTQQALNLFAQHQQRH</sequence>
<dbReference type="PANTHER" id="PTHR46708">
    <property type="entry name" value="TENASCIN"/>
    <property type="match status" value="1"/>
</dbReference>
<feature type="signal peptide" evidence="4">
    <location>
        <begin position="1"/>
        <end position="27"/>
    </location>
</feature>
<dbReference type="PANTHER" id="PTHR46708:SF2">
    <property type="entry name" value="FIBRONECTIN TYPE-III DOMAIN-CONTAINING PROTEIN"/>
    <property type="match status" value="1"/>
</dbReference>
<keyword evidence="7" id="KW-1185">Reference proteome</keyword>
<organism evidence="6 7">
    <name type="scientific">Stomoxys calcitrans</name>
    <name type="common">Stable fly</name>
    <name type="synonym">Conops calcitrans</name>
    <dbReference type="NCBI Taxonomy" id="35570"/>
    <lineage>
        <taxon>Eukaryota</taxon>
        <taxon>Metazoa</taxon>
        <taxon>Ecdysozoa</taxon>
        <taxon>Arthropoda</taxon>
        <taxon>Hexapoda</taxon>
        <taxon>Insecta</taxon>
        <taxon>Pterygota</taxon>
        <taxon>Neoptera</taxon>
        <taxon>Endopterygota</taxon>
        <taxon>Diptera</taxon>
        <taxon>Brachycera</taxon>
        <taxon>Muscomorpha</taxon>
        <taxon>Muscoidea</taxon>
        <taxon>Muscidae</taxon>
        <taxon>Stomoxys</taxon>
    </lineage>
</organism>
<accession>A0A1I8PUM9</accession>
<dbReference type="PROSITE" id="PS50853">
    <property type="entry name" value="FN3"/>
    <property type="match status" value="2"/>
</dbReference>
<dbReference type="SUPFAM" id="SSF49265">
    <property type="entry name" value="Fibronectin type III"/>
    <property type="match status" value="4"/>
</dbReference>
<evidence type="ECO:0000256" key="3">
    <source>
        <dbReference type="SAM" id="Phobius"/>
    </source>
</evidence>
<dbReference type="KEGG" id="scac:106087914"/>
<keyword evidence="1" id="KW-0677">Repeat</keyword>
<evidence type="ECO:0000259" key="5">
    <source>
        <dbReference type="PROSITE" id="PS50853"/>
    </source>
</evidence>
<feature type="region of interest" description="Disordered" evidence="2">
    <location>
        <begin position="1039"/>
        <end position="1071"/>
    </location>
</feature>
<keyword evidence="3" id="KW-0472">Membrane</keyword>
<dbReference type="Gene3D" id="2.60.40.10">
    <property type="entry name" value="Immunoglobulins"/>
    <property type="match status" value="5"/>
</dbReference>
<evidence type="ECO:0000313" key="7">
    <source>
        <dbReference type="Proteomes" id="UP000095300"/>
    </source>
</evidence>
<dbReference type="EnsemblMetazoa" id="SCAU011284-RA">
    <property type="protein sequence ID" value="SCAU011284-PA"/>
    <property type="gene ID" value="SCAU011284"/>
</dbReference>
<dbReference type="Proteomes" id="UP000095300">
    <property type="component" value="Unassembled WGS sequence"/>
</dbReference>
<name>A0A1I8PUM9_STOCA</name>
<dbReference type="AlphaFoldDB" id="A0A1I8PUM9"/>
<evidence type="ECO:0000256" key="2">
    <source>
        <dbReference type="SAM" id="MobiDB-lite"/>
    </source>
</evidence>
<evidence type="ECO:0000313" key="6">
    <source>
        <dbReference type="EnsemblMetazoa" id="SCAU011284-PA"/>
    </source>
</evidence>